<reference evidence="2 3" key="1">
    <citation type="submission" date="2024-01" db="EMBL/GenBank/DDBJ databases">
        <title>Genome assemblies of Stephania.</title>
        <authorList>
            <person name="Yang L."/>
        </authorList>
    </citation>
    <scope>NUCLEOTIDE SEQUENCE [LARGE SCALE GENOMIC DNA]</scope>
    <source>
        <strain evidence="2">JXDWG</strain>
        <tissue evidence="2">Leaf</tissue>
    </source>
</reference>
<sequence length="112" mass="12143">MAVVVWTTTTAPPRWRASSEDDSEEKTARDGRRKTGARAARGNDGTEKRVGSARWHPSVATRWWSTRPASKPAPAAEQQKRLAGAASEAASANNAMMVRYRSIGCAISSKSR</sequence>
<protein>
    <submittedName>
        <fullName evidence="2">Uncharacterized protein</fullName>
    </submittedName>
</protein>
<proteinExistence type="predicted"/>
<feature type="compositionally biased region" description="Low complexity" evidence="1">
    <location>
        <begin position="1"/>
        <end position="16"/>
    </location>
</feature>
<accession>A0AAP0KUI0</accession>
<keyword evidence="3" id="KW-1185">Reference proteome</keyword>
<evidence type="ECO:0000256" key="1">
    <source>
        <dbReference type="SAM" id="MobiDB-lite"/>
    </source>
</evidence>
<feature type="region of interest" description="Disordered" evidence="1">
    <location>
        <begin position="1"/>
        <end position="56"/>
    </location>
</feature>
<organism evidence="2 3">
    <name type="scientific">Stephania cephalantha</name>
    <dbReference type="NCBI Taxonomy" id="152367"/>
    <lineage>
        <taxon>Eukaryota</taxon>
        <taxon>Viridiplantae</taxon>
        <taxon>Streptophyta</taxon>
        <taxon>Embryophyta</taxon>
        <taxon>Tracheophyta</taxon>
        <taxon>Spermatophyta</taxon>
        <taxon>Magnoliopsida</taxon>
        <taxon>Ranunculales</taxon>
        <taxon>Menispermaceae</taxon>
        <taxon>Menispermoideae</taxon>
        <taxon>Cissampelideae</taxon>
        <taxon>Stephania</taxon>
    </lineage>
</organism>
<gene>
    <name evidence="2" type="ORF">Scep_004797</name>
</gene>
<dbReference type="EMBL" id="JBBNAG010000002">
    <property type="protein sequence ID" value="KAK9158223.1"/>
    <property type="molecule type" value="Genomic_DNA"/>
</dbReference>
<comment type="caution">
    <text evidence="2">The sequence shown here is derived from an EMBL/GenBank/DDBJ whole genome shotgun (WGS) entry which is preliminary data.</text>
</comment>
<evidence type="ECO:0000313" key="3">
    <source>
        <dbReference type="Proteomes" id="UP001419268"/>
    </source>
</evidence>
<dbReference type="Proteomes" id="UP001419268">
    <property type="component" value="Unassembled WGS sequence"/>
</dbReference>
<dbReference type="AlphaFoldDB" id="A0AAP0KUI0"/>
<name>A0AAP0KUI0_9MAGN</name>
<evidence type="ECO:0000313" key="2">
    <source>
        <dbReference type="EMBL" id="KAK9158223.1"/>
    </source>
</evidence>